<evidence type="ECO:0000313" key="1">
    <source>
        <dbReference type="EMBL" id="MDO6123196.1"/>
    </source>
</evidence>
<name>A0ABT8XHM9_9HYPH</name>
<gene>
    <name evidence="1" type="ORF">GB928_018570</name>
</gene>
<reference evidence="1" key="1">
    <citation type="submission" date="2022-04" db="EMBL/GenBank/DDBJ databases">
        <title>Shinella lacus sp. nov., a novel member of the genus Shinella from water.</title>
        <authorList>
            <person name="Deng Y."/>
        </authorList>
    </citation>
    <scope>NUCLEOTIDE SEQUENCE</scope>
    <source>
        <strain evidence="1">JCM 31239</strain>
    </source>
</reference>
<comment type="caution">
    <text evidence="1">The sequence shown here is derived from an EMBL/GenBank/DDBJ whole genome shotgun (WGS) entry which is preliminary data.</text>
</comment>
<dbReference type="RefSeq" id="WP_244760818.1">
    <property type="nucleotide sequence ID" value="NZ_JALJCJ010000002.1"/>
</dbReference>
<dbReference type="EMBL" id="WHSC02000007">
    <property type="protein sequence ID" value="MDO6123196.1"/>
    <property type="molecule type" value="Genomic_DNA"/>
</dbReference>
<organism evidence="1 2">
    <name type="scientific">Shinella curvata</name>
    <dbReference type="NCBI Taxonomy" id="1817964"/>
    <lineage>
        <taxon>Bacteria</taxon>
        <taxon>Pseudomonadati</taxon>
        <taxon>Pseudomonadota</taxon>
        <taxon>Alphaproteobacteria</taxon>
        <taxon>Hyphomicrobiales</taxon>
        <taxon>Rhizobiaceae</taxon>
        <taxon>Shinella</taxon>
    </lineage>
</organism>
<evidence type="ECO:0000313" key="2">
    <source>
        <dbReference type="Proteomes" id="UP001177080"/>
    </source>
</evidence>
<proteinExistence type="predicted"/>
<sequence>MDFGQFDSRKASETPRALHLKHPGTGKLLYDGVDAKGNPDEAKPCRVLVLGIEGETGQSAILESQRARMKQERPSGEPVTISNVHDQIVKEIAPLIVGFENVNRGSKAATAPADVEWFLNLQIVNGNRAQLSFAEQVRTFATDRAAILGEGNAS</sequence>
<keyword evidence="2" id="KW-1185">Reference proteome</keyword>
<protein>
    <submittedName>
        <fullName evidence="1">Uncharacterized protein</fullName>
    </submittedName>
</protein>
<accession>A0ABT8XHM9</accession>
<dbReference type="Proteomes" id="UP001177080">
    <property type="component" value="Unassembled WGS sequence"/>
</dbReference>